<dbReference type="RefSeq" id="WP_197946103.1">
    <property type="nucleotide sequence ID" value="NZ_AP022871.1"/>
</dbReference>
<reference evidence="2 3" key="2">
    <citation type="submission" date="2020-03" db="EMBL/GenBank/DDBJ databases">
        <authorList>
            <person name="Ichikawa N."/>
            <person name="Kimura A."/>
            <person name="Kitahashi Y."/>
            <person name="Uohara A."/>
        </authorList>
    </citation>
    <scope>NUCLEOTIDE SEQUENCE [LARGE SCALE GENOMIC DNA]</scope>
    <source>
        <strain evidence="2 3">NBRC 105367</strain>
    </source>
</reference>
<feature type="chain" id="PRO_5026225503" evidence="1">
    <location>
        <begin position="29"/>
        <end position="103"/>
    </location>
</feature>
<dbReference type="EMBL" id="AP022871">
    <property type="protein sequence ID" value="BCB89588.1"/>
    <property type="molecule type" value="Genomic_DNA"/>
</dbReference>
<reference evidence="2 3" key="1">
    <citation type="submission" date="2020-03" db="EMBL/GenBank/DDBJ databases">
        <title>Whole genome shotgun sequence of Phytohabitans suffuscus NBRC 105367.</title>
        <authorList>
            <person name="Komaki H."/>
            <person name="Tamura T."/>
        </authorList>
    </citation>
    <scope>NUCLEOTIDE SEQUENCE [LARGE SCALE GENOMIC DNA]</scope>
    <source>
        <strain evidence="2 3">NBRC 105367</strain>
    </source>
</reference>
<evidence type="ECO:0000313" key="2">
    <source>
        <dbReference type="EMBL" id="BCB89588.1"/>
    </source>
</evidence>
<dbReference type="AlphaFoldDB" id="A0A6F8YUH4"/>
<dbReference type="Proteomes" id="UP000503011">
    <property type="component" value="Chromosome"/>
</dbReference>
<evidence type="ECO:0000256" key="1">
    <source>
        <dbReference type="SAM" id="SignalP"/>
    </source>
</evidence>
<evidence type="ECO:0000313" key="3">
    <source>
        <dbReference type="Proteomes" id="UP000503011"/>
    </source>
</evidence>
<name>A0A6F8YUH4_9ACTN</name>
<gene>
    <name evidence="2" type="ORF">Psuf_069010</name>
</gene>
<dbReference type="Gene3D" id="3.30.505.20">
    <property type="match status" value="1"/>
</dbReference>
<keyword evidence="1" id="KW-0732">Signal</keyword>
<proteinExistence type="predicted"/>
<organism evidence="2 3">
    <name type="scientific">Phytohabitans suffuscus</name>
    <dbReference type="NCBI Taxonomy" id="624315"/>
    <lineage>
        <taxon>Bacteria</taxon>
        <taxon>Bacillati</taxon>
        <taxon>Actinomycetota</taxon>
        <taxon>Actinomycetes</taxon>
        <taxon>Micromonosporales</taxon>
        <taxon>Micromonosporaceae</taxon>
    </lineage>
</organism>
<sequence length="103" mass="10330">MRRRTRWIIGAVAAGVVASGAVSGVAIAAAGEVDTPITGDALAKAEAAALAHTGGGKVTGTEAGDEDSYYEVEVTLPDGGQVDVQLDEAFVVVSQKADQDTGE</sequence>
<feature type="signal peptide" evidence="1">
    <location>
        <begin position="1"/>
        <end position="28"/>
    </location>
</feature>
<protein>
    <submittedName>
        <fullName evidence="2">Uncharacterized protein</fullName>
    </submittedName>
</protein>
<keyword evidence="3" id="KW-1185">Reference proteome</keyword>
<dbReference type="KEGG" id="psuu:Psuf_069010"/>
<accession>A0A6F8YUH4</accession>